<sequence length="101" mass="11258">MLAFNKGVKEVNAATSSVIIATVPMITALLSRFIYKEKITMMQWFATGVSFIGVVIITVFSKGFTISNGLNWLFLAAILLAFYNLLQKKLLKKYSAIQSMK</sequence>
<protein>
    <submittedName>
        <fullName evidence="5">EamA family transporter</fullName>
    </submittedName>
</protein>
<evidence type="ECO:0000256" key="3">
    <source>
        <dbReference type="SAM" id="Phobius"/>
    </source>
</evidence>
<dbReference type="EMBL" id="JARPXM010000020">
    <property type="protein sequence ID" value="MDT2539736.1"/>
    <property type="molecule type" value="Genomic_DNA"/>
</dbReference>
<name>A0AAW8T0H2_9ENTE</name>
<feature type="transmembrane region" description="Helical" evidence="3">
    <location>
        <begin position="70"/>
        <end position="86"/>
    </location>
</feature>
<dbReference type="GO" id="GO:0016020">
    <property type="term" value="C:membrane"/>
    <property type="evidence" value="ECO:0007669"/>
    <property type="project" value="InterPro"/>
</dbReference>
<dbReference type="AlphaFoldDB" id="A0AAW8T0H2"/>
<evidence type="ECO:0000259" key="4">
    <source>
        <dbReference type="Pfam" id="PF00892"/>
    </source>
</evidence>
<dbReference type="Gene3D" id="1.10.3730.20">
    <property type="match status" value="1"/>
</dbReference>
<keyword evidence="3" id="KW-0472">Membrane</keyword>
<dbReference type="Pfam" id="PF00892">
    <property type="entry name" value="EamA"/>
    <property type="match status" value="1"/>
</dbReference>
<feature type="domain" description="EamA" evidence="4">
    <location>
        <begin position="2"/>
        <end position="58"/>
    </location>
</feature>
<keyword evidence="3" id="KW-0812">Transmembrane</keyword>
<evidence type="ECO:0000313" key="5">
    <source>
        <dbReference type="EMBL" id="MDT2539736.1"/>
    </source>
</evidence>
<feature type="transmembrane region" description="Helical" evidence="3">
    <location>
        <begin position="12"/>
        <end position="35"/>
    </location>
</feature>
<dbReference type="RefSeq" id="WP_010744541.1">
    <property type="nucleotide sequence ID" value="NZ_BAAAXM010000017.1"/>
</dbReference>
<evidence type="ECO:0000256" key="1">
    <source>
        <dbReference type="ARBA" id="ARBA00004127"/>
    </source>
</evidence>
<feature type="transmembrane region" description="Helical" evidence="3">
    <location>
        <begin position="44"/>
        <end position="64"/>
    </location>
</feature>
<dbReference type="PANTHER" id="PTHR12715">
    <property type="entry name" value="TRANSPORTER, DRUG/METABOLITE EXPORTER FAMILY"/>
    <property type="match status" value="1"/>
</dbReference>
<comment type="similarity">
    <text evidence="2">Belongs to the EamA transporter family.</text>
</comment>
<dbReference type="InterPro" id="IPR000620">
    <property type="entry name" value="EamA_dom"/>
</dbReference>
<dbReference type="PANTHER" id="PTHR12715:SF4">
    <property type="entry name" value="EAMA DOMAIN-CONTAINING PROTEIN"/>
    <property type="match status" value="1"/>
</dbReference>
<evidence type="ECO:0000256" key="2">
    <source>
        <dbReference type="ARBA" id="ARBA00007362"/>
    </source>
</evidence>
<reference evidence="5" key="1">
    <citation type="submission" date="2023-03" db="EMBL/GenBank/DDBJ databases">
        <authorList>
            <person name="Shen W."/>
            <person name="Cai J."/>
        </authorList>
    </citation>
    <scope>NUCLEOTIDE SEQUENCE</scope>
    <source>
        <strain evidence="5">B646-2</strain>
    </source>
</reference>
<dbReference type="SUPFAM" id="SSF103481">
    <property type="entry name" value="Multidrug resistance efflux transporter EmrE"/>
    <property type="match status" value="1"/>
</dbReference>
<comment type="subcellular location">
    <subcellularLocation>
        <location evidence="1">Endomembrane system</location>
        <topology evidence="1">Multi-pass membrane protein</topology>
    </subcellularLocation>
</comment>
<dbReference type="InterPro" id="IPR037185">
    <property type="entry name" value="EmrE-like"/>
</dbReference>
<comment type="caution">
    <text evidence="5">The sequence shown here is derived from an EMBL/GenBank/DDBJ whole genome shotgun (WGS) entry which is preliminary data.</text>
</comment>
<gene>
    <name evidence="5" type="ORF">P7D78_16505</name>
</gene>
<evidence type="ECO:0000313" key="6">
    <source>
        <dbReference type="Proteomes" id="UP001249240"/>
    </source>
</evidence>
<organism evidence="5 6">
    <name type="scientific">Enterococcus raffinosus</name>
    <dbReference type="NCBI Taxonomy" id="71452"/>
    <lineage>
        <taxon>Bacteria</taxon>
        <taxon>Bacillati</taxon>
        <taxon>Bacillota</taxon>
        <taxon>Bacilli</taxon>
        <taxon>Lactobacillales</taxon>
        <taxon>Enterococcaceae</taxon>
        <taxon>Enterococcus</taxon>
    </lineage>
</organism>
<dbReference type="Proteomes" id="UP001249240">
    <property type="component" value="Unassembled WGS sequence"/>
</dbReference>
<keyword evidence="3" id="KW-1133">Transmembrane helix</keyword>
<dbReference type="InterPro" id="IPR052756">
    <property type="entry name" value="Alkyne_AA_exporter"/>
</dbReference>
<proteinExistence type="inferred from homology"/>
<accession>A0AAW8T0H2</accession>